<evidence type="ECO:0000256" key="8">
    <source>
        <dbReference type="ARBA" id="ARBA00044976"/>
    </source>
</evidence>
<feature type="repeat" description="ANK" evidence="9">
    <location>
        <begin position="63"/>
        <end position="95"/>
    </location>
</feature>
<feature type="repeat" description="ANK" evidence="9">
    <location>
        <begin position="128"/>
        <end position="160"/>
    </location>
</feature>
<keyword evidence="5" id="KW-0833">Ubl conjugation pathway</keyword>
<dbReference type="PROSITE" id="PS50225">
    <property type="entry name" value="SOCS"/>
    <property type="match status" value="1"/>
</dbReference>
<dbReference type="CDD" id="cd03716">
    <property type="entry name" value="SOCS_ASB_like"/>
    <property type="match status" value="1"/>
</dbReference>
<dbReference type="AlphaFoldDB" id="A0AAY4BK39"/>
<dbReference type="Pfam" id="PF07525">
    <property type="entry name" value="SOCS_box"/>
    <property type="match status" value="1"/>
</dbReference>
<evidence type="ECO:0000256" key="6">
    <source>
        <dbReference type="ARBA" id="ARBA00022824"/>
    </source>
</evidence>
<protein>
    <recommendedName>
        <fullName evidence="8">Ankyrin repeat and SOCS box protein 11</fullName>
    </recommendedName>
</protein>
<dbReference type="Gene3D" id="1.25.40.20">
    <property type="entry name" value="Ankyrin repeat-containing domain"/>
    <property type="match status" value="1"/>
</dbReference>
<dbReference type="Proteomes" id="UP000694580">
    <property type="component" value="Chromosome 9"/>
</dbReference>
<keyword evidence="12" id="KW-1185">Reference proteome</keyword>
<reference evidence="11" key="3">
    <citation type="submission" date="2025-09" db="UniProtKB">
        <authorList>
            <consortium name="Ensembl"/>
        </authorList>
    </citation>
    <scope>IDENTIFICATION</scope>
</reference>
<feature type="repeat" description="ANK" evidence="9">
    <location>
        <begin position="96"/>
        <end position="121"/>
    </location>
</feature>
<evidence type="ECO:0000256" key="9">
    <source>
        <dbReference type="PROSITE-ProRule" id="PRU00023"/>
    </source>
</evidence>
<evidence type="ECO:0000313" key="11">
    <source>
        <dbReference type="Ensembl" id="ENSDCDP00010021273.1"/>
    </source>
</evidence>
<dbReference type="FunFam" id="1.25.40.20:FF:000016">
    <property type="entry name" value="Ankyrin repeat and SOCS box containing 5"/>
    <property type="match status" value="1"/>
</dbReference>
<comment type="similarity">
    <text evidence="3">Belongs to the ankyrin SOCS box (ASB) family.</text>
</comment>
<dbReference type="PANTHER" id="PTHR24136:SF14">
    <property type="entry name" value="ANKYRIN REPEAT AND SOCS BOX PROTEIN 11"/>
    <property type="match status" value="1"/>
</dbReference>
<dbReference type="GO" id="GO:0045732">
    <property type="term" value="P:positive regulation of protein catabolic process"/>
    <property type="evidence" value="ECO:0007669"/>
    <property type="project" value="TreeGrafter"/>
</dbReference>
<keyword evidence="4" id="KW-0677">Repeat</keyword>
<dbReference type="SMART" id="SM00969">
    <property type="entry name" value="SOCS_box"/>
    <property type="match status" value="1"/>
</dbReference>
<dbReference type="RefSeq" id="XP_028848249.1">
    <property type="nucleotide sequence ID" value="XM_028992416.1"/>
</dbReference>
<evidence type="ECO:0000256" key="3">
    <source>
        <dbReference type="ARBA" id="ARBA00005949"/>
    </source>
</evidence>
<dbReference type="PROSITE" id="PS50297">
    <property type="entry name" value="ANK_REP_REGION"/>
    <property type="match status" value="5"/>
</dbReference>
<feature type="domain" description="SOCS box" evidence="10">
    <location>
        <begin position="244"/>
        <end position="288"/>
    </location>
</feature>
<evidence type="ECO:0000256" key="2">
    <source>
        <dbReference type="ARBA" id="ARBA00004906"/>
    </source>
</evidence>
<dbReference type="GeneTree" id="ENSGT00940000166315"/>
<evidence type="ECO:0000313" key="12">
    <source>
        <dbReference type="Proteomes" id="UP000694580"/>
    </source>
</evidence>
<dbReference type="Pfam" id="PF00023">
    <property type="entry name" value="Ank"/>
    <property type="match status" value="1"/>
</dbReference>
<dbReference type="SUPFAM" id="SSF158235">
    <property type="entry name" value="SOCS box-like"/>
    <property type="match status" value="1"/>
</dbReference>
<dbReference type="InterPro" id="IPR036770">
    <property type="entry name" value="Ankyrin_rpt-contain_sf"/>
</dbReference>
<keyword evidence="6" id="KW-0256">Endoplasmic reticulum</keyword>
<dbReference type="Gene3D" id="1.10.750.20">
    <property type="entry name" value="SOCS box"/>
    <property type="match status" value="1"/>
</dbReference>
<keyword evidence="7 9" id="KW-0040">ANK repeat</keyword>
<dbReference type="InterPro" id="IPR002110">
    <property type="entry name" value="Ankyrin_rpt"/>
</dbReference>
<dbReference type="FunFam" id="1.10.750.20:FF:000001">
    <property type="entry name" value="Ankyrin repeat and SOCS box containing 1"/>
    <property type="match status" value="1"/>
</dbReference>
<dbReference type="Pfam" id="PF12796">
    <property type="entry name" value="Ank_2"/>
    <property type="match status" value="2"/>
</dbReference>
<dbReference type="GeneID" id="114797444"/>
<dbReference type="SUPFAM" id="SSF48403">
    <property type="entry name" value="Ankyrin repeat"/>
    <property type="match status" value="1"/>
</dbReference>
<evidence type="ECO:0000256" key="4">
    <source>
        <dbReference type="ARBA" id="ARBA00022737"/>
    </source>
</evidence>
<dbReference type="PROSITE" id="PS50088">
    <property type="entry name" value="ANK_REPEAT"/>
    <property type="match status" value="5"/>
</dbReference>
<name>A0AAY4BK39_9TELE</name>
<dbReference type="InterPro" id="IPR051573">
    <property type="entry name" value="Ankyrin-SOCS_box_domain"/>
</dbReference>
<gene>
    <name evidence="11" type="primary">ASB11</name>
</gene>
<feature type="repeat" description="ANK" evidence="9">
    <location>
        <begin position="30"/>
        <end position="62"/>
    </location>
</feature>
<comment type="subcellular location">
    <subcellularLocation>
        <location evidence="1">Endoplasmic reticulum</location>
    </subcellularLocation>
</comment>
<feature type="repeat" description="ANK" evidence="9">
    <location>
        <begin position="193"/>
        <end position="225"/>
    </location>
</feature>
<dbReference type="GO" id="GO:0005783">
    <property type="term" value="C:endoplasmic reticulum"/>
    <property type="evidence" value="ECO:0007669"/>
    <property type="project" value="UniProtKB-SubCell"/>
</dbReference>
<dbReference type="InterPro" id="IPR036036">
    <property type="entry name" value="SOCS_box-like_dom_sf"/>
</dbReference>
<dbReference type="Ensembl" id="ENSDCDT00010023335.1">
    <property type="protein sequence ID" value="ENSDCDP00010021273.1"/>
    <property type="gene ID" value="ENSDCDG00010010408.1"/>
</dbReference>
<reference evidence="11" key="2">
    <citation type="submission" date="2025-08" db="UniProtKB">
        <authorList>
            <consortium name="Ensembl"/>
        </authorList>
    </citation>
    <scope>IDENTIFICATION</scope>
</reference>
<dbReference type="GO" id="GO:0035556">
    <property type="term" value="P:intracellular signal transduction"/>
    <property type="evidence" value="ECO:0007669"/>
    <property type="project" value="InterPro"/>
</dbReference>
<proteinExistence type="inferred from homology"/>
<accession>A0AAY4BK39</accession>
<evidence type="ECO:0000256" key="7">
    <source>
        <dbReference type="ARBA" id="ARBA00023043"/>
    </source>
</evidence>
<evidence type="ECO:0000256" key="1">
    <source>
        <dbReference type="ARBA" id="ARBA00004240"/>
    </source>
</evidence>
<dbReference type="SMART" id="SM00248">
    <property type="entry name" value="ANK"/>
    <property type="match status" value="6"/>
</dbReference>
<organism evidence="11 12">
    <name type="scientific">Denticeps clupeoides</name>
    <name type="common">denticle herring</name>
    <dbReference type="NCBI Taxonomy" id="299321"/>
    <lineage>
        <taxon>Eukaryota</taxon>
        <taxon>Metazoa</taxon>
        <taxon>Chordata</taxon>
        <taxon>Craniata</taxon>
        <taxon>Vertebrata</taxon>
        <taxon>Euteleostomi</taxon>
        <taxon>Actinopterygii</taxon>
        <taxon>Neopterygii</taxon>
        <taxon>Teleostei</taxon>
        <taxon>Clupei</taxon>
        <taxon>Clupeiformes</taxon>
        <taxon>Denticipitoidei</taxon>
        <taxon>Denticipitidae</taxon>
        <taxon>Denticeps</taxon>
    </lineage>
</organism>
<comment type="pathway">
    <text evidence="2">Protein modification; protein ubiquitination.</text>
</comment>
<reference evidence="11 12" key="1">
    <citation type="submission" date="2020-06" db="EMBL/GenBank/DDBJ databases">
        <authorList>
            <consortium name="Wellcome Sanger Institute Data Sharing"/>
        </authorList>
    </citation>
    <scope>NUCLEOTIDE SEQUENCE [LARGE SCALE GENOMIC DNA]</scope>
</reference>
<dbReference type="InterPro" id="IPR001496">
    <property type="entry name" value="SOCS_box"/>
</dbReference>
<dbReference type="PANTHER" id="PTHR24136">
    <property type="entry name" value="SOWAH (DROSOPHILA) HOMOLOG"/>
    <property type="match status" value="1"/>
</dbReference>
<evidence type="ECO:0000259" key="10">
    <source>
        <dbReference type="PROSITE" id="PS50225"/>
    </source>
</evidence>
<evidence type="ECO:0000256" key="5">
    <source>
        <dbReference type="ARBA" id="ARBA00022786"/>
    </source>
</evidence>
<dbReference type="GO" id="GO:0016567">
    <property type="term" value="P:protein ubiquitination"/>
    <property type="evidence" value="ECO:0007669"/>
    <property type="project" value="TreeGrafter"/>
</dbReference>
<sequence>MAAAQTAAWRPEFHVYGGRVANTLMADVCSDQTPLHEAALQGRLLLLRRLISQGLAVNISTLDGVTPLHEACAGGHFGCASTLLDHGANANAVTVHGATPLYYACCNGNPALASLILKHGSAHHPAHLLSSPIHAAAKRGHTASLKVLLSHGVNVDLELPGAGTPLYCACEAQRTECVHMLLLNGADVQRGRGLDTPLHAAARVGGAMEVELLLQHGADRACRDSAGRSVVELSAQNSRAWRLLQSTGADSLAQLCRLCIRRSLGRKRLGRTHTLYLPHTLHNYLLYQ</sequence>